<dbReference type="Gene3D" id="3.40.50.80">
    <property type="entry name" value="Nucleotide-binding domain of ferredoxin-NADP reductase (FNR) module"/>
    <property type="match status" value="1"/>
</dbReference>
<dbReference type="PRINTS" id="PR00410">
    <property type="entry name" value="PHEHYDRXLASE"/>
</dbReference>
<dbReference type="OrthoDB" id="9796486at2"/>
<feature type="binding site" evidence="1">
    <location>
        <position position="250"/>
    </location>
    <ligand>
        <name>[2Fe-2S] cluster</name>
        <dbReference type="ChEBI" id="CHEBI:190135"/>
    </ligand>
</feature>
<dbReference type="GO" id="GO:0050660">
    <property type="term" value="F:flavin adenine dinucleotide binding"/>
    <property type="evidence" value="ECO:0007669"/>
    <property type="project" value="InterPro"/>
</dbReference>
<keyword evidence="1" id="KW-0479">Metal-binding</keyword>
<dbReference type="SUPFAM" id="SSF63380">
    <property type="entry name" value="Riboflavin synthase domain-like"/>
    <property type="match status" value="1"/>
</dbReference>
<dbReference type="Pfam" id="PF00175">
    <property type="entry name" value="NAD_binding_1"/>
    <property type="match status" value="1"/>
</dbReference>
<name>A0A1M5DTG4_STRHI</name>
<gene>
    <name evidence="3" type="ORF">SAMN05444320_104596</name>
</gene>
<keyword evidence="1" id="KW-0411">Iron-sulfur</keyword>
<dbReference type="InterPro" id="IPR017938">
    <property type="entry name" value="Riboflavin_synthase-like_b-brl"/>
</dbReference>
<dbReference type="GO" id="GO:0046872">
    <property type="term" value="F:metal ion binding"/>
    <property type="evidence" value="ECO:0007669"/>
    <property type="project" value="UniProtKB-KW"/>
</dbReference>
<feature type="binding site" evidence="1">
    <location>
        <position position="266"/>
    </location>
    <ligand>
        <name>[2Fe-2S] cluster</name>
        <dbReference type="ChEBI" id="CHEBI:190135"/>
    </ligand>
</feature>
<dbReference type="InterPro" id="IPR012165">
    <property type="entry name" value="Cyt_c3_hydrogenase_gsu"/>
</dbReference>
<keyword evidence="4" id="KW-1185">Reference proteome</keyword>
<feature type="binding site" evidence="1">
    <location>
        <position position="258"/>
    </location>
    <ligand>
        <name>[2Fe-2S] cluster</name>
        <dbReference type="ChEBI" id="CHEBI:190135"/>
    </ligand>
</feature>
<organism evidence="3 4">
    <name type="scientific">Streptoalloteichus hindustanus</name>
    <dbReference type="NCBI Taxonomy" id="2017"/>
    <lineage>
        <taxon>Bacteria</taxon>
        <taxon>Bacillati</taxon>
        <taxon>Actinomycetota</taxon>
        <taxon>Actinomycetes</taxon>
        <taxon>Pseudonocardiales</taxon>
        <taxon>Pseudonocardiaceae</taxon>
        <taxon>Streptoalloteichus</taxon>
    </lineage>
</organism>
<evidence type="ECO:0000259" key="2">
    <source>
        <dbReference type="PROSITE" id="PS51384"/>
    </source>
</evidence>
<feature type="binding site" evidence="1">
    <location>
        <position position="255"/>
    </location>
    <ligand>
        <name>[2Fe-2S] cluster</name>
        <dbReference type="ChEBI" id="CHEBI:190135"/>
    </ligand>
</feature>
<dbReference type="RefSeq" id="WP_073483729.1">
    <property type="nucleotide sequence ID" value="NZ_FQVN01000004.1"/>
</dbReference>
<dbReference type="InterPro" id="IPR039261">
    <property type="entry name" value="FNR_nucleotide-bd"/>
</dbReference>
<protein>
    <submittedName>
        <fullName evidence="3">NAD(P)H-flavin reductase</fullName>
    </submittedName>
</protein>
<dbReference type="SUPFAM" id="SSF52343">
    <property type="entry name" value="Ferredoxin reductase-like, C-terminal NADP-linked domain"/>
    <property type="match status" value="1"/>
</dbReference>
<dbReference type="GO" id="GO:0016491">
    <property type="term" value="F:oxidoreductase activity"/>
    <property type="evidence" value="ECO:0007669"/>
    <property type="project" value="InterPro"/>
</dbReference>
<evidence type="ECO:0000313" key="3">
    <source>
        <dbReference type="EMBL" id="SHF70184.1"/>
    </source>
</evidence>
<dbReference type="InterPro" id="IPR017927">
    <property type="entry name" value="FAD-bd_FR_type"/>
</dbReference>
<dbReference type="PIRSF" id="PIRSF006816">
    <property type="entry name" value="Cyc3_hyd_g"/>
    <property type="match status" value="1"/>
</dbReference>
<evidence type="ECO:0000256" key="1">
    <source>
        <dbReference type="PIRSR" id="PIRSR006816-2"/>
    </source>
</evidence>
<comment type="cofactor">
    <cofactor evidence="1">
        <name>[2Fe-2S] cluster</name>
        <dbReference type="ChEBI" id="CHEBI:190135"/>
    </cofactor>
    <text evidence="1">Binds 1 [2Fe-2S] cluster per subunit.</text>
</comment>
<sequence>MTTAAAPTHARRPDPMTPVPHRVIERRRETHDTVTLRLAPTGSALPPFRPGQFTMLLAPGVGEVPISVSGDPTATDGVLEQTIRVVGAVTRALTGTPVGGVVGARGPYGTEWDVPSARGGDLVLVGGGCGLAPLRPALLEALAHRAHYRRVVAVLGARDPENLVFADQMARWRRRADVEVHVTVDRAGPDWPGRVDLVTAPLAETALEPARTVALLCGPEVMIRRCAALLLDRGVPATRVRVSLERNMKCGIGHCGHCQLGPLLLCRDGPVVPYSAAAPQLAVREL</sequence>
<reference evidence="3 4" key="1">
    <citation type="submission" date="2016-11" db="EMBL/GenBank/DDBJ databases">
        <authorList>
            <person name="Jaros S."/>
            <person name="Januszkiewicz K."/>
            <person name="Wedrychowicz H."/>
        </authorList>
    </citation>
    <scope>NUCLEOTIDE SEQUENCE [LARGE SCALE GENOMIC DNA]</scope>
    <source>
        <strain evidence="3 4">DSM 44523</strain>
    </source>
</reference>
<dbReference type="CDD" id="cd06221">
    <property type="entry name" value="sulfite_reductase_like"/>
    <property type="match status" value="1"/>
</dbReference>
<dbReference type="Proteomes" id="UP000184501">
    <property type="component" value="Unassembled WGS sequence"/>
</dbReference>
<dbReference type="InterPro" id="IPR050353">
    <property type="entry name" value="PyrK_electron_transfer"/>
</dbReference>
<dbReference type="PANTHER" id="PTHR43513">
    <property type="entry name" value="DIHYDROOROTATE DEHYDROGENASE B (NAD(+)), ELECTRON TRANSFER SUBUNIT"/>
    <property type="match status" value="1"/>
</dbReference>
<dbReference type="EMBL" id="FQVN01000004">
    <property type="protein sequence ID" value="SHF70184.1"/>
    <property type="molecule type" value="Genomic_DNA"/>
</dbReference>
<evidence type="ECO:0000313" key="4">
    <source>
        <dbReference type="Proteomes" id="UP000184501"/>
    </source>
</evidence>
<dbReference type="AlphaFoldDB" id="A0A1M5DTG4"/>
<dbReference type="STRING" id="2017.SAMN05444320_104596"/>
<accession>A0A1M5DTG4</accession>
<dbReference type="Pfam" id="PF10418">
    <property type="entry name" value="DHODB_Fe-S_bind"/>
    <property type="match status" value="1"/>
</dbReference>
<dbReference type="InterPro" id="IPR019480">
    <property type="entry name" value="Dihydroorotate_DH_Fe-S-bd"/>
</dbReference>
<dbReference type="GO" id="GO:0006221">
    <property type="term" value="P:pyrimidine nucleotide biosynthetic process"/>
    <property type="evidence" value="ECO:0007669"/>
    <property type="project" value="InterPro"/>
</dbReference>
<dbReference type="Gene3D" id="2.40.30.10">
    <property type="entry name" value="Translation factors"/>
    <property type="match status" value="1"/>
</dbReference>
<keyword evidence="1" id="KW-0408">Iron</keyword>
<dbReference type="PROSITE" id="PS51384">
    <property type="entry name" value="FAD_FR"/>
    <property type="match status" value="1"/>
</dbReference>
<keyword evidence="1" id="KW-0001">2Fe-2S</keyword>
<dbReference type="GO" id="GO:0051537">
    <property type="term" value="F:2 iron, 2 sulfur cluster binding"/>
    <property type="evidence" value="ECO:0007669"/>
    <property type="project" value="UniProtKB-KW"/>
</dbReference>
<feature type="domain" description="FAD-binding FR-type" evidence="2">
    <location>
        <begin position="16"/>
        <end position="114"/>
    </location>
</feature>
<dbReference type="InterPro" id="IPR001433">
    <property type="entry name" value="OxRdtase_FAD/NAD-bd"/>
</dbReference>
<proteinExistence type="predicted"/>